<dbReference type="PANTHER" id="PTHR12526:SF510">
    <property type="entry name" value="D-INOSITOL 3-PHOSPHATE GLYCOSYLTRANSFERASE"/>
    <property type="match status" value="1"/>
</dbReference>
<name>A0A4P8L9J6_9BACT</name>
<dbReference type="SUPFAM" id="SSF53756">
    <property type="entry name" value="UDP-Glycosyltransferase/glycogen phosphorylase"/>
    <property type="match status" value="1"/>
</dbReference>
<keyword evidence="2 4" id="KW-0808">Transferase</keyword>
<proteinExistence type="predicted"/>
<dbReference type="GO" id="GO:0016757">
    <property type="term" value="F:glycosyltransferase activity"/>
    <property type="evidence" value="ECO:0007669"/>
    <property type="project" value="UniProtKB-KW"/>
</dbReference>
<evidence type="ECO:0000256" key="1">
    <source>
        <dbReference type="ARBA" id="ARBA00022676"/>
    </source>
</evidence>
<evidence type="ECO:0000313" key="5">
    <source>
        <dbReference type="Proteomes" id="UP000298602"/>
    </source>
</evidence>
<reference evidence="4 5" key="1">
    <citation type="submission" date="2019-05" db="EMBL/GenBank/DDBJ databases">
        <title>The Complete Genome Sequence of the n-alkane-degrading Desulfoglaeba alkanexedens ALDC reveals multiple alkylsuccinate synthase gene clusters.</title>
        <authorList>
            <person name="Callaghan A.V."/>
            <person name="Davidova I.A."/>
            <person name="Duncan K.E."/>
            <person name="Morris B."/>
            <person name="McInerney M.J."/>
        </authorList>
    </citation>
    <scope>NUCLEOTIDE SEQUENCE [LARGE SCALE GENOMIC DNA]</scope>
    <source>
        <strain evidence="4 5">ALDC</strain>
    </source>
</reference>
<evidence type="ECO:0000259" key="3">
    <source>
        <dbReference type="Pfam" id="PF00534"/>
    </source>
</evidence>
<keyword evidence="5" id="KW-1185">Reference proteome</keyword>
<dbReference type="PANTHER" id="PTHR12526">
    <property type="entry name" value="GLYCOSYLTRANSFERASE"/>
    <property type="match status" value="1"/>
</dbReference>
<organism evidence="4 5">
    <name type="scientific">Desulfoglaeba alkanexedens ALDC</name>
    <dbReference type="NCBI Taxonomy" id="980445"/>
    <lineage>
        <taxon>Bacteria</taxon>
        <taxon>Pseudomonadati</taxon>
        <taxon>Thermodesulfobacteriota</taxon>
        <taxon>Syntrophobacteria</taxon>
        <taxon>Syntrophobacterales</taxon>
        <taxon>Syntrophobacteraceae</taxon>
        <taxon>Desulfoglaeba</taxon>
    </lineage>
</organism>
<dbReference type="Proteomes" id="UP000298602">
    <property type="component" value="Chromosome"/>
</dbReference>
<accession>A0A4P8L9J6</accession>
<dbReference type="CDD" id="cd03801">
    <property type="entry name" value="GT4_PimA-like"/>
    <property type="match status" value="1"/>
</dbReference>
<dbReference type="InterPro" id="IPR001296">
    <property type="entry name" value="Glyco_trans_1"/>
</dbReference>
<dbReference type="KEGG" id="dax:FDQ92_14840"/>
<evidence type="ECO:0000256" key="2">
    <source>
        <dbReference type="ARBA" id="ARBA00022679"/>
    </source>
</evidence>
<reference evidence="4 5" key="2">
    <citation type="submission" date="2019-05" db="EMBL/GenBank/DDBJ databases">
        <authorList>
            <person name="Suflita J.M."/>
            <person name="Marks C.R."/>
        </authorList>
    </citation>
    <scope>NUCLEOTIDE SEQUENCE [LARGE SCALE GENOMIC DNA]</scope>
    <source>
        <strain evidence="4 5">ALDC</strain>
    </source>
</reference>
<gene>
    <name evidence="4" type="ORF">FDQ92_14840</name>
</gene>
<dbReference type="RefSeq" id="WP_137425611.1">
    <property type="nucleotide sequence ID" value="NZ_CP040098.1"/>
</dbReference>
<protein>
    <submittedName>
        <fullName evidence="4">Glycosyltransferase family 4 protein</fullName>
    </submittedName>
</protein>
<dbReference type="Pfam" id="PF00534">
    <property type="entry name" value="Glycos_transf_1"/>
    <property type="match status" value="1"/>
</dbReference>
<sequence>MTTTLRIAYIINSVEGGGAELAVPALTRVMRDAGASVRVFALTRRDGRALPRMQAAGLDPLVREGGLQDHWQALRWLHREVRAWGATHLWTSLNRANTMGLLLGPYLGLPVICWQQAAHLRPWMRRLMRLLQSRAALWVGDSAYIADLTRQRLAVRKDRLMTWPIFAADPDQPVSAPWQPGQTLQLGSLGRLHPEKGYEELIKALALLRRQGFTPPCPIRLTLAGEGKERARLAALAARGGVADIVLPGYIDRPQHFLSGLHLYLQPSHSEGFCIAAHEAMVAGLPVLASAVGEIQFSIREGITGHTVPPRDVPALADRLGRMLAEPGRLHTMGAAARSLILDRFSISRFNAAGQAIMRRISATGA</sequence>
<dbReference type="AlphaFoldDB" id="A0A4P8L9J6"/>
<dbReference type="OrthoDB" id="509705at2"/>
<evidence type="ECO:0000313" key="4">
    <source>
        <dbReference type="EMBL" id="QCQ23332.1"/>
    </source>
</evidence>
<feature type="domain" description="Glycosyl transferase family 1" evidence="3">
    <location>
        <begin position="185"/>
        <end position="338"/>
    </location>
</feature>
<dbReference type="Gene3D" id="3.40.50.2000">
    <property type="entry name" value="Glycogen Phosphorylase B"/>
    <property type="match status" value="2"/>
</dbReference>
<dbReference type="EMBL" id="CP040098">
    <property type="protein sequence ID" value="QCQ23332.1"/>
    <property type="molecule type" value="Genomic_DNA"/>
</dbReference>
<keyword evidence="1" id="KW-0328">Glycosyltransferase</keyword>